<feature type="compositionally biased region" description="Pro residues" evidence="1">
    <location>
        <begin position="372"/>
        <end position="419"/>
    </location>
</feature>
<feature type="compositionally biased region" description="Acidic residues" evidence="1">
    <location>
        <begin position="425"/>
        <end position="437"/>
    </location>
</feature>
<comment type="caution">
    <text evidence="2">The sequence shown here is derived from an EMBL/GenBank/DDBJ whole genome shotgun (WGS) entry which is preliminary data.</text>
</comment>
<feature type="compositionally biased region" description="Polar residues" evidence="1">
    <location>
        <begin position="338"/>
        <end position="350"/>
    </location>
</feature>
<feature type="region of interest" description="Disordered" evidence="1">
    <location>
        <begin position="94"/>
        <end position="240"/>
    </location>
</feature>
<sequence length="594" mass="64753">MDFHSQLPDRDPRPTLQVITAYPPQSQISNYSYPLSGTSPGRESVGSDISSVPSMIEDHGSDISTEDEYQYHHTSRSGGLWNCFWNNTQGQEKDLQTTNTPARPISHHAGTSTADSTPERKKTIRPILASLRPDSGFAQGDNNQWPLTPPYTSHSHHQVPRTFNKPPPASTYSLFPPTPPSDTQYSSSVPPPPRRSSLARPWTSDTLRLSEQTPPQKQRPPVGVMCSRRSSIGRKRKLGGEPLPVVTTICSPSPRSLTTTSTTTASLVFRARPSIIPVPSSTSNLSHHQMASAPYHAESSSYLQPYLTPTEFRRPSLTNLRHNSRGPVFPRPPSSSRVYQQQQPEQTRASQQQQKKLEERLLPPLPLNQRPQRPPRSSPPSPVVFPVPPTSPLPPLQPPPPPPPPPPSTLAVPAPPPPVVSVFETDSDDEDTDSDSSSDEHNHRPFGAGGVVEGFARRLMRSLLGGAASTHGNGNGNGNHHYSHESSRNQSHQRSASDYTSSTCTSTSTSSPTTAATKNTTNTTSRFTKAIHLRRPRSDAGGAAAAQQLDVIEESGSGFGYRKSCSNARENESSAKQNVLGRRGRLWGRSRSSS</sequence>
<dbReference type="Proteomes" id="UP000433876">
    <property type="component" value="Unassembled WGS sequence"/>
</dbReference>
<accession>A0A8S8ZL14</accession>
<feature type="region of interest" description="Disordered" evidence="1">
    <location>
        <begin position="466"/>
        <end position="594"/>
    </location>
</feature>
<reference evidence="2 3" key="1">
    <citation type="submission" date="2017-07" db="EMBL/GenBank/DDBJ databases">
        <title>Genome sequence of the Sordaria macrospora wild type strain R19027.</title>
        <authorList>
            <person name="Nowrousian M."/>
            <person name="Teichert I."/>
            <person name="Kueck U."/>
        </authorList>
    </citation>
    <scope>NUCLEOTIDE SEQUENCE [LARGE SCALE GENOMIC DNA]</scope>
    <source>
        <strain evidence="2 3">R19027</strain>
        <tissue evidence="2">Mycelium</tissue>
    </source>
</reference>
<evidence type="ECO:0000256" key="1">
    <source>
        <dbReference type="SAM" id="MobiDB-lite"/>
    </source>
</evidence>
<feature type="compositionally biased region" description="Polar residues" evidence="1">
    <location>
        <begin position="140"/>
        <end position="153"/>
    </location>
</feature>
<organism evidence="2 3">
    <name type="scientific">Sordaria macrospora</name>
    <dbReference type="NCBI Taxonomy" id="5147"/>
    <lineage>
        <taxon>Eukaryota</taxon>
        <taxon>Fungi</taxon>
        <taxon>Dikarya</taxon>
        <taxon>Ascomycota</taxon>
        <taxon>Pezizomycotina</taxon>
        <taxon>Sordariomycetes</taxon>
        <taxon>Sordariomycetidae</taxon>
        <taxon>Sordariales</taxon>
        <taxon>Sordariaceae</taxon>
        <taxon>Sordaria</taxon>
    </lineage>
</organism>
<dbReference type="EMBL" id="NMPR01000119">
    <property type="protein sequence ID" value="KAA8629948.1"/>
    <property type="molecule type" value="Genomic_DNA"/>
</dbReference>
<gene>
    <name evidence="2" type="ORF">SMACR_02897</name>
</gene>
<proteinExistence type="predicted"/>
<evidence type="ECO:0000313" key="2">
    <source>
        <dbReference type="EMBL" id="KAA8629948.1"/>
    </source>
</evidence>
<feature type="compositionally biased region" description="Polar residues" evidence="1">
    <location>
        <begin position="203"/>
        <end position="216"/>
    </location>
</feature>
<evidence type="ECO:0000313" key="3">
    <source>
        <dbReference type="Proteomes" id="UP000433876"/>
    </source>
</evidence>
<dbReference type="VEuPathDB" id="FungiDB:SMAC_02897"/>
<protein>
    <submittedName>
        <fullName evidence="2">Uncharacterized protein</fullName>
    </submittedName>
</protein>
<feature type="compositionally biased region" description="Low complexity" evidence="1">
    <location>
        <begin position="496"/>
        <end position="528"/>
    </location>
</feature>
<dbReference type="AlphaFoldDB" id="A0A8S8ZL14"/>
<feature type="region of interest" description="Disordered" evidence="1">
    <location>
        <begin position="316"/>
        <end position="451"/>
    </location>
</feature>
<name>A0A8S8ZL14_SORMA</name>